<dbReference type="InterPro" id="IPR015815">
    <property type="entry name" value="HIBADH-related"/>
</dbReference>
<evidence type="ECO:0000256" key="2">
    <source>
        <dbReference type="ARBA" id="ARBA00023027"/>
    </source>
</evidence>
<evidence type="ECO:0000259" key="5">
    <source>
        <dbReference type="Pfam" id="PF14833"/>
    </source>
</evidence>
<dbReference type="PANTHER" id="PTHR43060">
    <property type="entry name" value="3-HYDROXYISOBUTYRATE DEHYDROGENASE-LIKE 1, MITOCHONDRIAL-RELATED"/>
    <property type="match status" value="1"/>
</dbReference>
<dbReference type="EMBL" id="CYRX01000024">
    <property type="protein sequence ID" value="CUH60138.1"/>
    <property type="molecule type" value="Genomic_DNA"/>
</dbReference>
<dbReference type="Proteomes" id="UP000051298">
    <property type="component" value="Unassembled WGS sequence"/>
</dbReference>
<dbReference type="GO" id="GO:0008679">
    <property type="term" value="F:2-hydroxy-3-oxopropionate reductase activity"/>
    <property type="evidence" value="ECO:0007669"/>
    <property type="project" value="UniProtKB-EC"/>
</dbReference>
<protein>
    <submittedName>
        <fullName evidence="6">2-hydroxy-3-oxopropionate reductase</fullName>
        <ecNumber evidence="6">1.1.1.60</ecNumber>
    </submittedName>
</protein>
<dbReference type="EC" id="1.1.1.60" evidence="6"/>
<evidence type="ECO:0000313" key="6">
    <source>
        <dbReference type="EMBL" id="CUH60138.1"/>
    </source>
</evidence>
<reference evidence="6 7" key="1">
    <citation type="submission" date="2015-09" db="EMBL/GenBank/DDBJ databases">
        <authorList>
            <consortium name="Swine Surveillance"/>
        </authorList>
    </citation>
    <scope>NUCLEOTIDE SEQUENCE [LARGE SCALE GENOMIC DNA]</scope>
    <source>
        <strain evidence="6 7">CECT 5294</strain>
    </source>
</reference>
<evidence type="ECO:0000256" key="3">
    <source>
        <dbReference type="PIRSR" id="PIRSR000103-1"/>
    </source>
</evidence>
<dbReference type="InterPro" id="IPR008927">
    <property type="entry name" value="6-PGluconate_DH-like_C_sf"/>
</dbReference>
<dbReference type="InterPro" id="IPR036291">
    <property type="entry name" value="NAD(P)-bd_dom_sf"/>
</dbReference>
<dbReference type="AlphaFoldDB" id="A0A0N7LTA3"/>
<feature type="domain" description="6-phosphogluconate dehydrogenase NADP-binding" evidence="4">
    <location>
        <begin position="6"/>
        <end position="159"/>
    </location>
</feature>
<evidence type="ECO:0000256" key="1">
    <source>
        <dbReference type="ARBA" id="ARBA00023002"/>
    </source>
</evidence>
<dbReference type="Pfam" id="PF14833">
    <property type="entry name" value="NAD_binding_11"/>
    <property type="match status" value="1"/>
</dbReference>
<dbReference type="InterPro" id="IPR013328">
    <property type="entry name" value="6PGD_dom2"/>
</dbReference>
<evidence type="ECO:0000313" key="7">
    <source>
        <dbReference type="Proteomes" id="UP000051298"/>
    </source>
</evidence>
<evidence type="ECO:0000259" key="4">
    <source>
        <dbReference type="Pfam" id="PF03446"/>
    </source>
</evidence>
<organism evidence="6 7">
    <name type="scientific">Thalassobacter stenotrophicus</name>
    <dbReference type="NCBI Taxonomy" id="266809"/>
    <lineage>
        <taxon>Bacteria</taxon>
        <taxon>Pseudomonadati</taxon>
        <taxon>Pseudomonadota</taxon>
        <taxon>Alphaproteobacteria</taxon>
        <taxon>Rhodobacterales</taxon>
        <taxon>Roseobacteraceae</taxon>
        <taxon>Thalassobacter</taxon>
    </lineage>
</organism>
<dbReference type="GO" id="GO:0050661">
    <property type="term" value="F:NADP binding"/>
    <property type="evidence" value="ECO:0007669"/>
    <property type="project" value="InterPro"/>
</dbReference>
<dbReference type="PANTHER" id="PTHR43060:SF15">
    <property type="entry name" value="3-HYDROXYISOBUTYRATE DEHYDROGENASE-LIKE 1, MITOCHONDRIAL-RELATED"/>
    <property type="match status" value="1"/>
</dbReference>
<dbReference type="Gene3D" id="1.10.1040.10">
    <property type="entry name" value="N-(1-d-carboxylethyl)-l-norvaline Dehydrogenase, domain 2"/>
    <property type="match status" value="1"/>
</dbReference>
<dbReference type="RefSeq" id="WP_058123178.1">
    <property type="nucleotide sequence ID" value="NZ_CYRX01000024.1"/>
</dbReference>
<keyword evidence="2" id="KW-0520">NAD</keyword>
<name>A0A0N7LTA3_9RHOB</name>
<dbReference type="eggNOG" id="COG2084">
    <property type="taxonomic scope" value="Bacteria"/>
</dbReference>
<dbReference type="PIRSF" id="PIRSF000103">
    <property type="entry name" value="HIBADH"/>
    <property type="match status" value="1"/>
</dbReference>
<dbReference type="GO" id="GO:0051287">
    <property type="term" value="F:NAD binding"/>
    <property type="evidence" value="ECO:0007669"/>
    <property type="project" value="InterPro"/>
</dbReference>
<dbReference type="Gene3D" id="3.40.50.720">
    <property type="entry name" value="NAD(P)-binding Rossmann-like Domain"/>
    <property type="match status" value="1"/>
</dbReference>
<sequence>MTLPAIGFIGVGLMGAGMASCLLAAGHPLVVLPHKNRVPVEDLLAKGAIEAASALELLQGCEVLITCVPNAEVIADLASELVLHFNKGQMWIDTSTSRPETSAQLARDLAARGAVFADAPLTGGPQQAREGSLASLVGCDAAHFPEVEAIVGVYSKTVRRFGDAGTGHAAKLLNNLVTQGTTMLLADAFQCAEKMNVDARALYDIMMSGAARSGTLQKAVGPALDGNYDGAQFTITNAAKDLRYARDLIEHAAPSRTALAALLADRFATLVSDGRGDQFVSTMLAPEDP</sequence>
<dbReference type="SUPFAM" id="SSF48179">
    <property type="entry name" value="6-phosphogluconate dehydrogenase C-terminal domain-like"/>
    <property type="match status" value="1"/>
</dbReference>
<proteinExistence type="predicted"/>
<dbReference type="InterPro" id="IPR006115">
    <property type="entry name" value="6PGDH_NADP-bd"/>
</dbReference>
<feature type="domain" description="3-hydroxyisobutyrate dehydrogenase-like NAD-binding" evidence="5">
    <location>
        <begin position="165"/>
        <end position="284"/>
    </location>
</feature>
<keyword evidence="1 6" id="KW-0560">Oxidoreductase</keyword>
<accession>A0A0N7LTA3</accession>
<dbReference type="SUPFAM" id="SSF51735">
    <property type="entry name" value="NAD(P)-binding Rossmann-fold domains"/>
    <property type="match status" value="1"/>
</dbReference>
<dbReference type="STRING" id="266809.PM03_14280"/>
<dbReference type="InterPro" id="IPR029154">
    <property type="entry name" value="HIBADH-like_NADP-bd"/>
</dbReference>
<dbReference type="Pfam" id="PF03446">
    <property type="entry name" value="NAD_binding_2"/>
    <property type="match status" value="1"/>
</dbReference>
<feature type="active site" evidence="3">
    <location>
        <position position="171"/>
    </location>
</feature>
<gene>
    <name evidence="6" type="primary">garR_3</name>
    <name evidence="6" type="ORF">THS5294_01427</name>
</gene>